<name>A0A3M2LQZ7_9ACTN</name>
<feature type="signal peptide" evidence="1">
    <location>
        <begin position="1"/>
        <end position="23"/>
    </location>
</feature>
<dbReference type="RefSeq" id="WP_122197840.1">
    <property type="nucleotide sequence ID" value="NZ_JBHSKC010000040.1"/>
</dbReference>
<keyword evidence="1" id="KW-0732">Signal</keyword>
<evidence type="ECO:0008006" key="4">
    <source>
        <dbReference type="Google" id="ProtNLM"/>
    </source>
</evidence>
<protein>
    <recommendedName>
        <fullName evidence="4">Peptidase inhibitor family I36 protein</fullName>
    </recommendedName>
</protein>
<feature type="chain" id="PRO_5039033871" description="Peptidase inhibitor family I36 protein" evidence="1">
    <location>
        <begin position="24"/>
        <end position="130"/>
    </location>
</feature>
<sequence length="130" mass="13834">MRYRAARLAVVSLAAFGFAAATASASSADARAAKCPKGHFCLFAGPGGTGKVLLDEDAHITKGGFQLRELDDIEPPIFPRSAFDPLPDDFGCIVRLNDQPNFQGDEQETDSHGLHELDGRRVASLTSDCG</sequence>
<reference evidence="2 3" key="1">
    <citation type="submission" date="2018-10" db="EMBL/GenBank/DDBJ databases">
        <title>Isolation from soil.</title>
        <authorList>
            <person name="Hu J."/>
        </authorList>
    </citation>
    <scope>NUCLEOTIDE SEQUENCE [LARGE SCALE GENOMIC DNA]</scope>
    <source>
        <strain evidence="2 3">NEAU-Ht49</strain>
    </source>
</reference>
<dbReference type="AlphaFoldDB" id="A0A3M2LQZ7"/>
<accession>A0A3M2LQZ7</accession>
<proteinExistence type="predicted"/>
<dbReference type="Proteomes" id="UP000282674">
    <property type="component" value="Unassembled WGS sequence"/>
</dbReference>
<gene>
    <name evidence="2" type="ORF">EBO15_30080</name>
</gene>
<dbReference type="EMBL" id="RFFG01000070">
    <property type="protein sequence ID" value="RMI39300.1"/>
    <property type="molecule type" value="Genomic_DNA"/>
</dbReference>
<evidence type="ECO:0000313" key="2">
    <source>
        <dbReference type="EMBL" id="RMI39300.1"/>
    </source>
</evidence>
<comment type="caution">
    <text evidence="2">The sequence shown here is derived from an EMBL/GenBank/DDBJ whole genome shotgun (WGS) entry which is preliminary data.</text>
</comment>
<evidence type="ECO:0000313" key="3">
    <source>
        <dbReference type="Proteomes" id="UP000282674"/>
    </source>
</evidence>
<dbReference type="Pfam" id="PF03995">
    <property type="entry name" value="Inhibitor_I36"/>
    <property type="match status" value="1"/>
</dbReference>
<dbReference type="OrthoDB" id="3696010at2"/>
<organism evidence="2 3">
    <name type="scientific">Actinomadura harenae</name>
    <dbReference type="NCBI Taxonomy" id="2483351"/>
    <lineage>
        <taxon>Bacteria</taxon>
        <taxon>Bacillati</taxon>
        <taxon>Actinomycetota</taxon>
        <taxon>Actinomycetes</taxon>
        <taxon>Streptosporangiales</taxon>
        <taxon>Thermomonosporaceae</taxon>
        <taxon>Actinomadura</taxon>
    </lineage>
</organism>
<keyword evidence="3" id="KW-1185">Reference proteome</keyword>
<evidence type="ECO:0000256" key="1">
    <source>
        <dbReference type="SAM" id="SignalP"/>
    </source>
</evidence>